<evidence type="ECO:0000259" key="1">
    <source>
        <dbReference type="Pfam" id="PF00501"/>
    </source>
</evidence>
<feature type="domain" description="AMP-binding enzyme C-terminal" evidence="2">
    <location>
        <begin position="412"/>
        <end position="487"/>
    </location>
</feature>
<dbReference type="PANTHER" id="PTHR43767">
    <property type="entry name" value="LONG-CHAIN-FATTY-ACID--COA LIGASE"/>
    <property type="match status" value="1"/>
</dbReference>
<dbReference type="RefSeq" id="WP_208631959.1">
    <property type="nucleotide sequence ID" value="NZ_CP059319.1"/>
</dbReference>
<reference evidence="3" key="1">
    <citation type="submission" date="2020-07" db="EMBL/GenBank/DDBJ databases">
        <authorList>
            <person name="Camacho E."/>
        </authorList>
    </citation>
    <scope>NUCLEOTIDE SEQUENCE</scope>
    <source>
        <strain evidence="3">MPO218</strain>
    </source>
</reference>
<feature type="domain" description="AMP-dependent synthetase/ligase" evidence="1">
    <location>
        <begin position="7"/>
        <end position="361"/>
    </location>
</feature>
<name>A0A975CZC5_9SPHN</name>
<proteinExistence type="predicted"/>
<organism evidence="3 4">
    <name type="scientific">Rhizorhabdus wittichii</name>
    <dbReference type="NCBI Taxonomy" id="160791"/>
    <lineage>
        <taxon>Bacteria</taxon>
        <taxon>Pseudomonadati</taxon>
        <taxon>Pseudomonadota</taxon>
        <taxon>Alphaproteobacteria</taxon>
        <taxon>Sphingomonadales</taxon>
        <taxon>Sphingomonadaceae</taxon>
        <taxon>Rhizorhabdus</taxon>
    </lineage>
</organism>
<dbReference type="Gene3D" id="3.40.50.12780">
    <property type="entry name" value="N-terminal domain of ligase-like"/>
    <property type="match status" value="1"/>
</dbReference>
<dbReference type="InterPro" id="IPR045851">
    <property type="entry name" value="AMP-bd_C_sf"/>
</dbReference>
<protein>
    <submittedName>
        <fullName evidence="3">AMP-binding protein</fullName>
    </submittedName>
</protein>
<evidence type="ECO:0000313" key="3">
    <source>
        <dbReference type="EMBL" id="QTH20122.1"/>
    </source>
</evidence>
<reference evidence="3" key="2">
    <citation type="submission" date="2021-04" db="EMBL/GenBank/DDBJ databases">
        <title>Isolation and genomic analysis of the ibuprofen-degrading bacterium Sphingomonas strain MPO218.</title>
        <authorList>
            <person name="Aulestia M."/>
            <person name="Flores A."/>
            <person name="Mangas E.L."/>
            <person name="Perez-Pulido A.J."/>
            <person name="Santero E."/>
            <person name="Camacho E.M."/>
        </authorList>
    </citation>
    <scope>NUCLEOTIDE SEQUENCE</scope>
    <source>
        <strain evidence="3">MPO218</strain>
    </source>
</reference>
<dbReference type="InterPro" id="IPR025110">
    <property type="entry name" value="AMP-bd_C"/>
</dbReference>
<sequence length="505" mass="54369">MRIIDIFDRAAGQFADRACLIEGESSRSYAEVRADSCALAAWIAPHLDRPGSRIAVLAPNGADAIVAILAIFRLGALWIPANAKMPADDIGAFLATTRCDLLLAHPDLGEAAERAAGIAGCAVAILPDPGNLRPSPAPPGEWRMDDICTLFATGGTTGSPKAAMWSHRTWASLFANFHAGIRHEGHAVHLAAAPITHAAGVVAICMFAIGATTVIIDRAEPSLVMASIERHRVTTLFLPPTAIYTMLAHPEARRHDFSSLQNLIYAAAPMSVGKLREAMELFGPVMVQTFGQAEAPMLCTILTREDHVDAIARGDEARLASCGRPALLTQVMIVDDAGRPLPAGETGEIAVKGDLLMAGYFENPEATAACRIGDGWQRTGDVGFVDDAGFVSITDRKRDMIITGGFNVFPSEIEQVLWSHDAVQDCAVIGCPDEKWGEAVLGVVELKPGRACGAEELIALCRQRLGSIRTPKRIDFWPELPRSPVGKVLKREIRNHYWARETRQV</sequence>
<evidence type="ECO:0000313" key="4">
    <source>
        <dbReference type="Proteomes" id="UP000664914"/>
    </source>
</evidence>
<dbReference type="Pfam" id="PF13193">
    <property type="entry name" value="AMP-binding_C"/>
    <property type="match status" value="1"/>
</dbReference>
<dbReference type="PROSITE" id="PS00455">
    <property type="entry name" value="AMP_BINDING"/>
    <property type="match status" value="1"/>
</dbReference>
<dbReference type="InterPro" id="IPR000873">
    <property type="entry name" value="AMP-dep_synth/lig_dom"/>
</dbReference>
<dbReference type="InterPro" id="IPR042099">
    <property type="entry name" value="ANL_N_sf"/>
</dbReference>
<dbReference type="InterPro" id="IPR020845">
    <property type="entry name" value="AMP-binding_CS"/>
</dbReference>
<dbReference type="Proteomes" id="UP000664914">
    <property type="component" value="Chromosome"/>
</dbReference>
<dbReference type="SUPFAM" id="SSF56801">
    <property type="entry name" value="Acetyl-CoA synthetase-like"/>
    <property type="match status" value="1"/>
</dbReference>
<dbReference type="Pfam" id="PF00501">
    <property type="entry name" value="AMP-binding"/>
    <property type="match status" value="1"/>
</dbReference>
<evidence type="ECO:0000259" key="2">
    <source>
        <dbReference type="Pfam" id="PF13193"/>
    </source>
</evidence>
<gene>
    <name evidence="3" type="ORF">HRJ34_17385</name>
</gene>
<dbReference type="GO" id="GO:0016877">
    <property type="term" value="F:ligase activity, forming carbon-sulfur bonds"/>
    <property type="evidence" value="ECO:0007669"/>
    <property type="project" value="UniProtKB-ARBA"/>
</dbReference>
<dbReference type="InterPro" id="IPR050237">
    <property type="entry name" value="ATP-dep_AMP-bd_enzyme"/>
</dbReference>
<dbReference type="Gene3D" id="3.30.300.30">
    <property type="match status" value="1"/>
</dbReference>
<dbReference type="EMBL" id="CP059319">
    <property type="protein sequence ID" value="QTH20122.1"/>
    <property type="molecule type" value="Genomic_DNA"/>
</dbReference>
<accession>A0A975CZC5</accession>
<dbReference type="AlphaFoldDB" id="A0A975CZC5"/>
<dbReference type="PANTHER" id="PTHR43767:SF7">
    <property type="entry name" value="MEDIUM_LONG-CHAIN-FATTY-ACID--COA LIGASE FADD8"/>
    <property type="match status" value="1"/>
</dbReference>